<keyword evidence="3" id="KW-1185">Reference proteome</keyword>
<gene>
    <name evidence="2" type="ORF">M231_00373</name>
</gene>
<dbReference type="Proteomes" id="UP000289152">
    <property type="component" value="Unassembled WGS sequence"/>
</dbReference>
<keyword evidence="1" id="KW-0732">Signal</keyword>
<accession>A0A4Q1BW45</accession>
<sequence length="253" mass="27389">MYNLFTLLYILVLSHLVSTVAIPVNEPIAKLSNADRLKRGLPIASPMVPFNATRAQAALAKRSTAPQIAYLQGTPTEAGRKRAGTPYETTSYMYYDSASGLFRLTTTTSMASPVIVTTYGTQQLLYYQVGSSMYPICASTWKQGDANNMEADQSGGSASFVLSLCPNPQTVAQAYGSNTQQPIWTIPPLNTWPAPAGFTYYNADMTTTQASSFFAFDEYAYTYLLGGALSGSDFGANSYVPLMSLQFIAQLPT</sequence>
<feature type="signal peptide" evidence="1">
    <location>
        <begin position="1"/>
        <end position="21"/>
    </location>
</feature>
<dbReference type="InParanoid" id="A0A4Q1BW45"/>
<dbReference type="OrthoDB" id="4584900at2759"/>
<name>A0A4Q1BW45_TREME</name>
<evidence type="ECO:0000313" key="3">
    <source>
        <dbReference type="Proteomes" id="UP000289152"/>
    </source>
</evidence>
<protein>
    <submittedName>
        <fullName evidence="2">Uncharacterized protein</fullName>
    </submittedName>
</protein>
<evidence type="ECO:0000313" key="2">
    <source>
        <dbReference type="EMBL" id="RXK42383.1"/>
    </source>
</evidence>
<comment type="caution">
    <text evidence="2">The sequence shown here is derived from an EMBL/GenBank/DDBJ whole genome shotgun (WGS) entry which is preliminary data.</text>
</comment>
<reference evidence="2 3" key="1">
    <citation type="submission" date="2016-06" db="EMBL/GenBank/DDBJ databases">
        <title>Evolution of pathogenesis and genome organization in the Tremellales.</title>
        <authorList>
            <person name="Cuomo C."/>
            <person name="Litvintseva A."/>
            <person name="Heitman J."/>
            <person name="Chen Y."/>
            <person name="Sun S."/>
            <person name="Springer D."/>
            <person name="Dromer F."/>
            <person name="Young S."/>
            <person name="Zeng Q."/>
            <person name="Chapman S."/>
            <person name="Gujja S."/>
            <person name="Saif S."/>
            <person name="Birren B."/>
        </authorList>
    </citation>
    <scope>NUCLEOTIDE SEQUENCE [LARGE SCALE GENOMIC DNA]</scope>
    <source>
        <strain evidence="2 3">ATCC 28783</strain>
    </source>
</reference>
<dbReference type="VEuPathDB" id="FungiDB:TREMEDRAFT_63481"/>
<evidence type="ECO:0000256" key="1">
    <source>
        <dbReference type="SAM" id="SignalP"/>
    </source>
</evidence>
<dbReference type="AlphaFoldDB" id="A0A4Q1BW45"/>
<proteinExistence type="predicted"/>
<dbReference type="EMBL" id="SDIL01000002">
    <property type="protein sequence ID" value="RXK42383.1"/>
    <property type="molecule type" value="Genomic_DNA"/>
</dbReference>
<organism evidence="2 3">
    <name type="scientific">Tremella mesenterica</name>
    <name type="common">Jelly fungus</name>
    <dbReference type="NCBI Taxonomy" id="5217"/>
    <lineage>
        <taxon>Eukaryota</taxon>
        <taxon>Fungi</taxon>
        <taxon>Dikarya</taxon>
        <taxon>Basidiomycota</taxon>
        <taxon>Agaricomycotina</taxon>
        <taxon>Tremellomycetes</taxon>
        <taxon>Tremellales</taxon>
        <taxon>Tremellaceae</taxon>
        <taxon>Tremella</taxon>
    </lineage>
</organism>
<feature type="chain" id="PRO_5020552476" evidence="1">
    <location>
        <begin position="22"/>
        <end position="253"/>
    </location>
</feature>